<dbReference type="Proteomes" id="UP000317557">
    <property type="component" value="Unassembled WGS sequence"/>
</dbReference>
<name>A0A521DFL6_9BACT</name>
<evidence type="ECO:0000313" key="3">
    <source>
        <dbReference type="Proteomes" id="UP000317557"/>
    </source>
</evidence>
<dbReference type="AlphaFoldDB" id="A0A521DFL6"/>
<dbReference type="SUPFAM" id="SSF53187">
    <property type="entry name" value="Zn-dependent exopeptidases"/>
    <property type="match status" value="1"/>
</dbReference>
<dbReference type="EMBL" id="FXTP01000008">
    <property type="protein sequence ID" value="SMO70372.1"/>
    <property type="molecule type" value="Genomic_DNA"/>
</dbReference>
<dbReference type="GO" id="GO:0006508">
    <property type="term" value="P:proteolysis"/>
    <property type="evidence" value="ECO:0007669"/>
    <property type="project" value="InterPro"/>
</dbReference>
<dbReference type="GO" id="GO:0008235">
    <property type="term" value="F:metalloexopeptidase activity"/>
    <property type="evidence" value="ECO:0007669"/>
    <property type="project" value="InterPro"/>
</dbReference>
<dbReference type="PANTHER" id="PTHR12147">
    <property type="entry name" value="METALLOPEPTIDASE M28 FAMILY MEMBER"/>
    <property type="match status" value="1"/>
</dbReference>
<dbReference type="PANTHER" id="PTHR12147:SF26">
    <property type="entry name" value="PEPTIDASE M28 DOMAIN-CONTAINING PROTEIN"/>
    <property type="match status" value="1"/>
</dbReference>
<organism evidence="2 3">
    <name type="scientific">Gracilimonas mengyeensis</name>
    <dbReference type="NCBI Taxonomy" id="1302730"/>
    <lineage>
        <taxon>Bacteria</taxon>
        <taxon>Pseudomonadati</taxon>
        <taxon>Balneolota</taxon>
        <taxon>Balneolia</taxon>
        <taxon>Balneolales</taxon>
        <taxon>Balneolaceae</taxon>
        <taxon>Gracilimonas</taxon>
    </lineage>
</organism>
<evidence type="ECO:0000313" key="2">
    <source>
        <dbReference type="EMBL" id="SMO70372.1"/>
    </source>
</evidence>
<dbReference type="InterPro" id="IPR045175">
    <property type="entry name" value="M28_fam"/>
</dbReference>
<dbReference type="InterPro" id="IPR007484">
    <property type="entry name" value="Peptidase_M28"/>
</dbReference>
<protein>
    <submittedName>
        <fullName evidence="2">Peptidase family M28</fullName>
    </submittedName>
</protein>
<dbReference type="Gene3D" id="3.40.630.10">
    <property type="entry name" value="Zn peptidases"/>
    <property type="match status" value="1"/>
</dbReference>
<proteinExistence type="predicted"/>
<evidence type="ECO:0000259" key="1">
    <source>
        <dbReference type="Pfam" id="PF04389"/>
    </source>
</evidence>
<feature type="domain" description="Peptidase M28" evidence="1">
    <location>
        <begin position="117"/>
        <end position="311"/>
    </location>
</feature>
<reference evidence="2 3" key="1">
    <citation type="submission" date="2017-05" db="EMBL/GenBank/DDBJ databases">
        <authorList>
            <person name="Varghese N."/>
            <person name="Submissions S."/>
        </authorList>
    </citation>
    <scope>NUCLEOTIDE SEQUENCE [LARGE SCALE GENOMIC DNA]</scope>
    <source>
        <strain evidence="2 3">DSM 21985</strain>
    </source>
</reference>
<dbReference type="Pfam" id="PF04389">
    <property type="entry name" value="Peptidase_M28"/>
    <property type="match status" value="1"/>
</dbReference>
<keyword evidence="3" id="KW-1185">Reference proteome</keyword>
<sequence length="319" mass="36260">MTKMPILRQNYNDIFVRMNYHKNPLLLLFLAVLFISCSAQQEETPLPTLDTEQLIEDLRFISSDTTEGRRAGTEGNRIAREYIVERFKETGAQPFQGSYTHEFEFTNRQDEQMTGVNVIGQITGDSDSVIVITAHYDHLGKQDSLIYNGADDDASGTSALLAYAEYFSQVQPNHTLVFAAFDAEEMGLRGARAFVQDSVFLEKVKLNINLDMIAQNQENELYAVGTYHYPELKTVLDSIDTGAINLQFGHDDPNSDLDDWTYASDHGPFHQQGVPFVYFGVEDHEHYHSHTDEFETIPQDFYKSSVQLILNAIEAFDEQ</sequence>
<accession>A0A521DFL6</accession>
<gene>
    <name evidence="2" type="ORF">SAMN06265219_108128</name>
</gene>